<evidence type="ECO:0000313" key="7">
    <source>
        <dbReference type="Proteomes" id="UP000050544"/>
    </source>
</evidence>
<evidence type="ECO:0000259" key="5">
    <source>
        <dbReference type="Pfam" id="PF02347"/>
    </source>
</evidence>
<comment type="similarity">
    <text evidence="4">Belongs to the GcvP family. N-terminal subunit subfamily.</text>
</comment>
<dbReference type="InterPro" id="IPR015421">
    <property type="entry name" value="PyrdxlP-dep_Trfase_major"/>
</dbReference>
<dbReference type="PIRSF" id="PIRSF006815">
    <property type="entry name" value="GcvPA"/>
    <property type="match status" value="1"/>
</dbReference>
<dbReference type="CDD" id="cd00613">
    <property type="entry name" value="GDC-P"/>
    <property type="match status" value="1"/>
</dbReference>
<accession>A0A0P6XJ85</accession>
<dbReference type="RefSeq" id="WP_054521634.1">
    <property type="nucleotide sequence ID" value="NZ_LGKO01000004.1"/>
</dbReference>
<protein>
    <recommendedName>
        <fullName evidence="4">Probable glycine dehydrogenase (decarboxylating) subunit 1</fullName>
        <ecNumber evidence="4">1.4.4.2</ecNumber>
    </recommendedName>
    <alternativeName>
        <fullName evidence="4">Glycine cleavage system P-protein subunit 1</fullName>
    </alternativeName>
    <alternativeName>
        <fullName evidence="4">Glycine decarboxylase subunit 1</fullName>
    </alternativeName>
    <alternativeName>
        <fullName evidence="4">Glycine dehydrogenase (aminomethyl-transferring) subunit 1</fullName>
    </alternativeName>
</protein>
<organism evidence="6 7">
    <name type="scientific">Thermanaerothrix daxensis</name>
    <dbReference type="NCBI Taxonomy" id="869279"/>
    <lineage>
        <taxon>Bacteria</taxon>
        <taxon>Bacillati</taxon>
        <taxon>Chloroflexota</taxon>
        <taxon>Anaerolineae</taxon>
        <taxon>Anaerolineales</taxon>
        <taxon>Anaerolineaceae</taxon>
        <taxon>Thermanaerothrix</taxon>
    </lineage>
</organism>
<dbReference type="EMBL" id="LGKO01000004">
    <property type="protein sequence ID" value="KPL83223.1"/>
    <property type="molecule type" value="Genomic_DNA"/>
</dbReference>
<name>A0A0P6XJ85_9CHLR</name>
<dbReference type="NCBIfam" id="NF001696">
    <property type="entry name" value="PRK00451.1"/>
    <property type="match status" value="1"/>
</dbReference>
<evidence type="ECO:0000256" key="2">
    <source>
        <dbReference type="ARBA" id="ARBA00023002"/>
    </source>
</evidence>
<dbReference type="EC" id="1.4.4.2" evidence="4"/>
<feature type="domain" description="Glycine cleavage system P-protein N-terminal" evidence="5">
    <location>
        <begin position="2"/>
        <end position="443"/>
    </location>
</feature>
<reference evidence="6 7" key="1">
    <citation type="submission" date="2015-07" db="EMBL/GenBank/DDBJ databases">
        <title>Whole genome sequence of Thermanaerothrix daxensis DSM 23592.</title>
        <authorList>
            <person name="Hemp J."/>
            <person name="Ward L.M."/>
            <person name="Pace L.A."/>
            <person name="Fischer W.W."/>
        </authorList>
    </citation>
    <scope>NUCLEOTIDE SEQUENCE [LARGE SCALE GENOMIC DNA]</scope>
    <source>
        <strain evidence="6 7">GNS-1</strain>
    </source>
</reference>
<evidence type="ECO:0000313" key="6">
    <source>
        <dbReference type="EMBL" id="KPL83223.1"/>
    </source>
</evidence>
<dbReference type="AlphaFoldDB" id="A0A0P6XJ85"/>
<dbReference type="GO" id="GO:0019464">
    <property type="term" value="P:glycine decarboxylation via glycine cleavage system"/>
    <property type="evidence" value="ECO:0007669"/>
    <property type="project" value="UniProtKB-UniRule"/>
</dbReference>
<comment type="subunit">
    <text evidence="4">The glycine cleavage system is composed of four proteins: P, T, L and H. In this organism, the P 'protein' is a heterodimer of two subunits.</text>
</comment>
<dbReference type="GO" id="GO:0009116">
    <property type="term" value="P:nucleoside metabolic process"/>
    <property type="evidence" value="ECO:0007669"/>
    <property type="project" value="InterPro"/>
</dbReference>
<dbReference type="InterPro" id="IPR049315">
    <property type="entry name" value="GDC-P_N"/>
</dbReference>
<evidence type="ECO:0000256" key="3">
    <source>
        <dbReference type="ARBA" id="ARBA00049026"/>
    </source>
</evidence>
<keyword evidence="2 4" id="KW-0560">Oxidoreductase</keyword>
<dbReference type="InterPro" id="IPR015422">
    <property type="entry name" value="PyrdxlP-dep_Trfase_small"/>
</dbReference>
<dbReference type="InterPro" id="IPR015424">
    <property type="entry name" value="PyrdxlP-dep_Trfase"/>
</dbReference>
<dbReference type="PANTHER" id="PTHR42806:SF1">
    <property type="entry name" value="GLYCINE DEHYDROGENASE (DECARBOXYLATING)"/>
    <property type="match status" value="1"/>
</dbReference>
<comment type="catalytic activity">
    <reaction evidence="3 4">
        <text>N(6)-[(R)-lipoyl]-L-lysyl-[glycine-cleavage complex H protein] + glycine + H(+) = N(6)-[(R)-S(8)-aminomethyldihydrolipoyl]-L-lysyl-[glycine-cleavage complex H protein] + CO2</text>
        <dbReference type="Rhea" id="RHEA:24304"/>
        <dbReference type="Rhea" id="RHEA-COMP:10494"/>
        <dbReference type="Rhea" id="RHEA-COMP:10495"/>
        <dbReference type="ChEBI" id="CHEBI:15378"/>
        <dbReference type="ChEBI" id="CHEBI:16526"/>
        <dbReference type="ChEBI" id="CHEBI:57305"/>
        <dbReference type="ChEBI" id="CHEBI:83099"/>
        <dbReference type="ChEBI" id="CHEBI:83143"/>
        <dbReference type="EC" id="1.4.4.2"/>
    </reaction>
</comment>
<dbReference type="Pfam" id="PF02347">
    <property type="entry name" value="GDC-P"/>
    <property type="match status" value="1"/>
</dbReference>
<dbReference type="PATRIC" id="fig|869279.4.peg.2378"/>
<proteinExistence type="inferred from homology"/>
<dbReference type="GO" id="GO:0004375">
    <property type="term" value="F:glycine dehydrogenase (decarboxylating) activity"/>
    <property type="evidence" value="ECO:0007669"/>
    <property type="project" value="UniProtKB-EC"/>
</dbReference>
<dbReference type="SUPFAM" id="SSF53383">
    <property type="entry name" value="PLP-dependent transferases"/>
    <property type="match status" value="1"/>
</dbReference>
<dbReference type="InterPro" id="IPR020581">
    <property type="entry name" value="GDC_P"/>
</dbReference>
<keyword evidence="7" id="KW-1185">Reference proteome</keyword>
<gene>
    <name evidence="4" type="primary">gcvPA</name>
    <name evidence="6" type="ORF">SE15_08245</name>
</gene>
<dbReference type="STRING" id="869279.SE15_08245"/>
<dbReference type="PANTHER" id="PTHR42806">
    <property type="entry name" value="GLYCINE CLEAVAGE SYSTEM P-PROTEIN"/>
    <property type="match status" value="1"/>
</dbReference>
<comment type="caution">
    <text evidence="6">The sequence shown here is derived from an EMBL/GenBank/DDBJ whole genome shotgun (WGS) entry which is preliminary data.</text>
</comment>
<evidence type="ECO:0000256" key="1">
    <source>
        <dbReference type="ARBA" id="ARBA00003788"/>
    </source>
</evidence>
<sequence>MFLPHTDSERSEMLKTIGVSSIDELFKDVPEKVRYPALNLPPALTEMEAAAQLQQMAMANETTQDLACFLGAGAYNHYIPAAVDHILRRNEFYTAYTPYQPEVSQGTLQAIFEYQSLMCALTGMEVSNASHYDGATATAEAGIMAYHNFRGKRTRFILSPGVHPQYRQVFRTYMSGYENLEIVGDEANNDPMNYLERLEALIDGNTALVVVQYPDFFGQIHDFAPLAEKVHQAGGLFAVVINPIALGLLKPPGEFGADIVVGDGQPLGIPLSFGGPYLGIFTTRKEYVRRIAGRLVGETVDVQGRRGYVLTLTAREQHIRREKATSNICTNQGLMALAATVYLALVGKEGLRQVAELCYHKAHYAAQRIAEIPGYRVLNTKPFFHEFVVQCPKPVAEINEYLLDYGILGGYDLGQDYPTLSNHMLIAVTEMNSREEIETLVEYLKEFAHD</sequence>
<dbReference type="HAMAP" id="MF_00712">
    <property type="entry name" value="GcvPA"/>
    <property type="match status" value="1"/>
</dbReference>
<comment type="function">
    <text evidence="1 4">The glycine cleavage system catalyzes the degradation of glycine. The P protein binds the alpha-amino group of glycine through its pyridoxal phosphate cofactor; CO(2) is released and the remaining methylamine moiety is then transferred to the lipoamide cofactor of the H protein.</text>
</comment>
<dbReference type="Proteomes" id="UP000050544">
    <property type="component" value="Unassembled WGS sequence"/>
</dbReference>
<evidence type="ECO:0000256" key="4">
    <source>
        <dbReference type="HAMAP-Rule" id="MF_00712"/>
    </source>
</evidence>
<dbReference type="OrthoDB" id="9771867at2"/>
<dbReference type="Gene3D" id="3.90.1150.10">
    <property type="entry name" value="Aspartate Aminotransferase, domain 1"/>
    <property type="match status" value="1"/>
</dbReference>
<dbReference type="InterPro" id="IPR023010">
    <property type="entry name" value="GcvPA"/>
</dbReference>
<dbReference type="Gene3D" id="3.40.640.10">
    <property type="entry name" value="Type I PLP-dependent aspartate aminotransferase-like (Major domain)"/>
    <property type="match status" value="1"/>
</dbReference>